<feature type="compositionally biased region" description="Polar residues" evidence="1">
    <location>
        <begin position="32"/>
        <end position="50"/>
    </location>
</feature>
<accession>Q16RC9</accession>
<evidence type="ECO:0000313" key="2">
    <source>
        <dbReference type="EMBL" id="EAT36955.1"/>
    </source>
</evidence>
<dbReference type="HOGENOM" id="CLU_1856913_0_0_1"/>
<gene>
    <name evidence="2" type="ORF">AaeL_AAEL010999</name>
</gene>
<protein>
    <submittedName>
        <fullName evidence="2">AAEL010999-PA</fullName>
    </submittedName>
</protein>
<evidence type="ECO:0000256" key="1">
    <source>
        <dbReference type="SAM" id="MobiDB-lite"/>
    </source>
</evidence>
<reference evidence="2" key="3">
    <citation type="submission" date="2012-09" db="EMBL/GenBank/DDBJ databases">
        <authorList>
            <consortium name="VectorBase"/>
        </authorList>
    </citation>
    <scope>NUCLEOTIDE SEQUENCE</scope>
    <source>
        <strain evidence="2">Liverpool</strain>
    </source>
</reference>
<proteinExistence type="predicted"/>
<dbReference type="OMA" id="SACELND"/>
<dbReference type="Proteomes" id="UP000682892">
    <property type="component" value="Unassembled WGS sequence"/>
</dbReference>
<evidence type="ECO:0000313" key="3">
    <source>
        <dbReference type="Proteomes" id="UP000682892"/>
    </source>
</evidence>
<dbReference type="PaxDb" id="7159-AAEL010999-PA"/>
<name>Q16RC9_AEDAE</name>
<organism evidence="2 3">
    <name type="scientific">Aedes aegypti</name>
    <name type="common">Yellowfever mosquito</name>
    <name type="synonym">Culex aegypti</name>
    <dbReference type="NCBI Taxonomy" id="7159"/>
    <lineage>
        <taxon>Eukaryota</taxon>
        <taxon>Metazoa</taxon>
        <taxon>Ecdysozoa</taxon>
        <taxon>Arthropoda</taxon>
        <taxon>Hexapoda</taxon>
        <taxon>Insecta</taxon>
        <taxon>Pterygota</taxon>
        <taxon>Neoptera</taxon>
        <taxon>Endopterygota</taxon>
        <taxon>Diptera</taxon>
        <taxon>Nematocera</taxon>
        <taxon>Culicoidea</taxon>
        <taxon>Culicidae</taxon>
        <taxon>Culicinae</taxon>
        <taxon>Aedini</taxon>
        <taxon>Aedes</taxon>
        <taxon>Stegomyia</taxon>
    </lineage>
</organism>
<dbReference type="EMBL" id="CH477717">
    <property type="protein sequence ID" value="EAT36955.1"/>
    <property type="molecule type" value="Genomic_DNA"/>
</dbReference>
<feature type="region of interest" description="Disordered" evidence="1">
    <location>
        <begin position="26"/>
        <end position="50"/>
    </location>
</feature>
<reference evidence="2" key="2">
    <citation type="journal article" date="2007" name="Science">
        <title>Genome sequence of Aedes aegypti, a major arbovirus vector.</title>
        <authorList>
            <person name="Nene V."/>
            <person name="Wortman J.R."/>
            <person name="Lawson D."/>
            <person name="Haas B."/>
            <person name="Kodira C."/>
            <person name="Tu Z.J."/>
            <person name="Loftus B."/>
            <person name="Xi Z."/>
            <person name="Megy K."/>
            <person name="Grabherr M."/>
            <person name="Ren Q."/>
            <person name="Zdobnov E.M."/>
            <person name="Lobo N.F."/>
            <person name="Campbell K.S."/>
            <person name="Brown S.E."/>
            <person name="Bonaldo M.F."/>
            <person name="Zhu J."/>
            <person name="Sinkins S.P."/>
            <person name="Hogenkamp D.G."/>
            <person name="Amedeo P."/>
            <person name="Arensburger P."/>
            <person name="Atkinson P.W."/>
            <person name="Bidwell S."/>
            <person name="Biedler J."/>
            <person name="Birney E."/>
            <person name="Bruggner R.V."/>
            <person name="Costas J."/>
            <person name="Coy M.R."/>
            <person name="Crabtree J."/>
            <person name="Crawford M."/>
            <person name="Debruyn B."/>
            <person name="Decaprio D."/>
            <person name="Eiglmeier K."/>
            <person name="Eisenstadt E."/>
            <person name="El-Dorry H."/>
            <person name="Gelbart W.M."/>
            <person name="Gomes S.L."/>
            <person name="Hammond M."/>
            <person name="Hannick L.I."/>
            <person name="Hogan J.R."/>
            <person name="Holmes M.H."/>
            <person name="Jaffe D."/>
            <person name="Johnston J.S."/>
            <person name="Kennedy R.C."/>
            <person name="Koo H."/>
            <person name="Kravitz S."/>
            <person name="Kriventseva E.V."/>
            <person name="Kulp D."/>
            <person name="Labutti K."/>
            <person name="Lee E."/>
            <person name="Li S."/>
            <person name="Lovin D.D."/>
            <person name="Mao C."/>
            <person name="Mauceli E."/>
            <person name="Menck C.F."/>
            <person name="Miller J.R."/>
            <person name="Montgomery P."/>
            <person name="Mori A."/>
            <person name="Nascimento A.L."/>
            <person name="Naveira H.F."/>
            <person name="Nusbaum C."/>
            <person name="O'leary S."/>
            <person name="Orvis J."/>
            <person name="Pertea M."/>
            <person name="Quesneville H."/>
            <person name="Reidenbach K.R."/>
            <person name="Rogers Y.H."/>
            <person name="Roth C.W."/>
            <person name="Schneider J.R."/>
            <person name="Schatz M."/>
            <person name="Shumway M."/>
            <person name="Stanke M."/>
            <person name="Stinson E.O."/>
            <person name="Tubio J.M."/>
            <person name="Vanzee J.P."/>
            <person name="Verjovski-Almeida S."/>
            <person name="Werner D."/>
            <person name="White O."/>
            <person name="Wyder S."/>
            <person name="Zeng Q."/>
            <person name="Zhao Q."/>
            <person name="Zhao Y."/>
            <person name="Hill C.A."/>
            <person name="Raikhel A.S."/>
            <person name="Soares M.B."/>
            <person name="Knudson D.L."/>
            <person name="Lee N.H."/>
            <person name="Galagan J."/>
            <person name="Salzberg S.L."/>
            <person name="Paulsen I.T."/>
            <person name="Dimopoulos G."/>
            <person name="Collins F.H."/>
            <person name="Birren B."/>
            <person name="Fraser-Liggett C.M."/>
            <person name="Severson D.W."/>
        </authorList>
    </citation>
    <scope>NUCLEOTIDE SEQUENCE [LARGE SCALE GENOMIC DNA]</scope>
    <source>
        <strain evidence="2">Liverpool</strain>
    </source>
</reference>
<reference evidence="2" key="1">
    <citation type="submission" date="2005-10" db="EMBL/GenBank/DDBJ databases">
        <authorList>
            <person name="Loftus B.J."/>
            <person name="Nene V.M."/>
            <person name="Hannick L.I."/>
            <person name="Bidwell S."/>
            <person name="Haas B."/>
            <person name="Amedeo P."/>
            <person name="Orvis J."/>
            <person name="Wortman J.R."/>
            <person name="White O.R."/>
            <person name="Salzberg S."/>
            <person name="Shumway M."/>
            <person name="Koo H."/>
            <person name="Zhao Y."/>
            <person name="Holmes M."/>
            <person name="Miller J."/>
            <person name="Schatz M."/>
            <person name="Pop M."/>
            <person name="Pai G."/>
            <person name="Utterback T."/>
            <person name="Rogers Y.-H."/>
            <person name="Kravitz S."/>
            <person name="Fraser C.M."/>
        </authorList>
    </citation>
    <scope>NUCLEOTIDE SEQUENCE</scope>
    <source>
        <strain evidence="2">Liverpool</strain>
    </source>
</reference>
<sequence>MSSKAWQKQSHQSALLMAKWLFGKSKPEQKINPKSTPSVIEGISTGSPTVKDTLVDKAEGVICEPIDRNEPGDEEAEVNPGDMVECRYSDDELTEDELEQESICTGRLRGHRYRKLKAPKRRKVGHVEIILRARNTII</sequence>
<dbReference type="AlphaFoldDB" id="Q16RC9"/>